<sequence length="420" mass="48252">MARITKSQKAGLDFLDQIYFSDILVHLGMNYEERQQLDTIIRSVKTMAERKYSGREAEVIKHLAYFLLEVNLATTTKELAISDSTRVLPPDLSIDTIEAVDNFKKDFQSALMLVTLEKNTGISAEFAFEIYDSLKSEFIGYSALVKRDLLTRCFVREFRDSSIGVYSWMTVKGVLPVTKNSPERLCNDFNENFETRLTLVADYEMLMHYFKLTISKDNSARVFLNNANFELQETTIDRLLDIQRVFHEAISKKSLRNSFPQLSNRDLNIKHQITYFFEQWGNRKTRLRTHTGTLASWPGIIGAGMVQKQLDHEYYEAAREKLGNCAGSVNISDLTVTAIYNAFDNQNTITESVREKLENCGIRISADTLYRSHAHMKKTLIRLLRAYCEMTRSSQIALSAMHDDSAYISIFIQSDNLPNH</sequence>
<organism evidence="1 2">
    <name type="scientific">Ectopseudomonas hydrolytica</name>
    <dbReference type="NCBI Taxonomy" id="2493633"/>
    <lineage>
        <taxon>Bacteria</taxon>
        <taxon>Pseudomonadati</taxon>
        <taxon>Pseudomonadota</taxon>
        <taxon>Gammaproteobacteria</taxon>
        <taxon>Pseudomonadales</taxon>
        <taxon>Pseudomonadaceae</taxon>
        <taxon>Ectopseudomonas</taxon>
    </lineage>
</organism>
<dbReference type="EMBL" id="CP099397">
    <property type="protein sequence ID" value="USR37853.1"/>
    <property type="molecule type" value="Genomic_DNA"/>
</dbReference>
<reference evidence="1" key="1">
    <citation type="submission" date="2022-06" db="EMBL/GenBank/DDBJ databases">
        <title>Complete genome of Pseudomonas hydrolytica DSWY01T.</title>
        <authorList>
            <person name="Jung J."/>
            <person name="Jeon C.O."/>
        </authorList>
    </citation>
    <scope>NUCLEOTIDE SEQUENCE</scope>
    <source>
        <strain evidence="1">DSWY01</strain>
    </source>
</reference>
<dbReference type="RefSeq" id="WP_129482256.1">
    <property type="nucleotide sequence ID" value="NZ_CP099397.1"/>
</dbReference>
<evidence type="ECO:0000313" key="2">
    <source>
        <dbReference type="Proteomes" id="UP001054897"/>
    </source>
</evidence>
<gene>
    <name evidence="1" type="ORF">L1F06_014330</name>
</gene>
<dbReference type="GeneID" id="300082168"/>
<evidence type="ECO:0000313" key="1">
    <source>
        <dbReference type="EMBL" id="USR37853.1"/>
    </source>
</evidence>
<proteinExistence type="predicted"/>
<dbReference type="Proteomes" id="UP001054897">
    <property type="component" value="Chromosome"/>
</dbReference>
<protein>
    <submittedName>
        <fullName evidence="1">Uncharacterized protein</fullName>
    </submittedName>
</protein>
<accession>A0ABY5A1V8</accession>
<name>A0ABY5A1V8_9GAMM</name>
<keyword evidence="2" id="KW-1185">Reference proteome</keyword>